<dbReference type="InterPro" id="IPR031567">
    <property type="entry name" value="CRIM_dom"/>
</dbReference>
<evidence type="ECO:0000259" key="4">
    <source>
        <dbReference type="Pfam" id="PF16979"/>
    </source>
</evidence>
<dbReference type="InterPro" id="IPR031313">
    <property type="entry name" value="Sin1_PH_dom"/>
</dbReference>
<feature type="domain" description="SIN1-type PH" evidence="4">
    <location>
        <begin position="425"/>
        <end position="525"/>
    </location>
</feature>
<dbReference type="Pfam" id="PF16978">
    <property type="entry name" value="CRIM"/>
    <property type="match status" value="1"/>
</dbReference>
<feature type="domain" description="CRIM" evidence="3">
    <location>
        <begin position="135"/>
        <end position="211"/>
    </location>
</feature>
<reference evidence="5" key="1">
    <citation type="journal article" date="2022" name="bioRxiv">
        <title>Genomics of Preaxostyla Flagellates Illuminates Evolutionary Transitions and the Path Towards Mitochondrial Loss.</title>
        <authorList>
            <person name="Novak L.V.F."/>
            <person name="Treitli S.C."/>
            <person name="Pyrih J."/>
            <person name="Halakuc P."/>
            <person name="Pipaliya S.V."/>
            <person name="Vacek V."/>
            <person name="Brzon O."/>
            <person name="Soukal P."/>
            <person name="Eme L."/>
            <person name="Dacks J.B."/>
            <person name="Karnkowska A."/>
            <person name="Elias M."/>
            <person name="Hampl V."/>
        </authorList>
    </citation>
    <scope>NUCLEOTIDE SEQUENCE</scope>
    <source>
        <strain evidence="5">RCP-MX</strain>
    </source>
</reference>
<dbReference type="InterPro" id="IPR011993">
    <property type="entry name" value="PH-like_dom_sf"/>
</dbReference>
<evidence type="ECO:0000313" key="5">
    <source>
        <dbReference type="EMBL" id="KAJ4462742.1"/>
    </source>
</evidence>
<feature type="compositionally biased region" description="Polar residues" evidence="2">
    <location>
        <begin position="253"/>
        <end position="269"/>
    </location>
</feature>
<dbReference type="PANTHER" id="PTHR13335:SF1">
    <property type="entry name" value="TARGET OF RAPAMYCIN COMPLEX 2 SUBUNIT MAPKAP1"/>
    <property type="match status" value="1"/>
</dbReference>
<comment type="similarity">
    <text evidence="1">Belongs to the SIN1 family.</text>
</comment>
<comment type="caution">
    <text evidence="5">The sequence shown here is derived from an EMBL/GenBank/DDBJ whole genome shotgun (WGS) entry which is preliminary data.</text>
</comment>
<evidence type="ECO:0000256" key="2">
    <source>
        <dbReference type="SAM" id="MobiDB-lite"/>
    </source>
</evidence>
<gene>
    <name evidence="5" type="ORF">PAPYR_759</name>
</gene>
<evidence type="ECO:0000313" key="6">
    <source>
        <dbReference type="Proteomes" id="UP001141327"/>
    </source>
</evidence>
<evidence type="ECO:0000259" key="3">
    <source>
        <dbReference type="Pfam" id="PF16978"/>
    </source>
</evidence>
<feature type="compositionally biased region" description="Polar residues" evidence="2">
    <location>
        <begin position="397"/>
        <end position="406"/>
    </location>
</feature>
<feature type="region of interest" description="Disordered" evidence="2">
    <location>
        <begin position="367"/>
        <end position="406"/>
    </location>
</feature>
<feature type="region of interest" description="Disordered" evidence="2">
    <location>
        <begin position="1"/>
        <end position="50"/>
    </location>
</feature>
<name>A0ABQ8UVY8_9EUKA</name>
<evidence type="ECO:0000256" key="1">
    <source>
        <dbReference type="ARBA" id="ARBA00009407"/>
    </source>
</evidence>
<protein>
    <submittedName>
        <fullName evidence="5">Uncharacterized protein</fullName>
    </submittedName>
</protein>
<dbReference type="Proteomes" id="UP001141327">
    <property type="component" value="Unassembled WGS sequence"/>
</dbReference>
<feature type="compositionally biased region" description="Polar residues" evidence="2">
    <location>
        <begin position="374"/>
        <end position="389"/>
    </location>
</feature>
<organism evidence="5 6">
    <name type="scientific">Paratrimastix pyriformis</name>
    <dbReference type="NCBI Taxonomy" id="342808"/>
    <lineage>
        <taxon>Eukaryota</taxon>
        <taxon>Metamonada</taxon>
        <taxon>Preaxostyla</taxon>
        <taxon>Paratrimastigidae</taxon>
        <taxon>Paratrimastix</taxon>
    </lineage>
</organism>
<dbReference type="PANTHER" id="PTHR13335">
    <property type="entry name" value="TARGET OF RAPAMYCIN COMPLEX 2 SUBUNIT MAPKAP1"/>
    <property type="match status" value="1"/>
</dbReference>
<proteinExistence type="inferred from homology"/>
<dbReference type="Gene3D" id="2.30.29.30">
    <property type="entry name" value="Pleckstrin-homology domain (PH domain)/Phosphotyrosine-binding domain (PTB)"/>
    <property type="match status" value="1"/>
</dbReference>
<dbReference type="Pfam" id="PF16979">
    <property type="entry name" value="SIN1_PH"/>
    <property type="match status" value="1"/>
</dbReference>
<feature type="region of interest" description="Disordered" evidence="2">
    <location>
        <begin position="248"/>
        <end position="277"/>
    </location>
</feature>
<dbReference type="InterPro" id="IPR008828">
    <property type="entry name" value="Sin1/Avo1"/>
</dbReference>
<dbReference type="EMBL" id="JAPMOS010000002">
    <property type="protein sequence ID" value="KAJ4462742.1"/>
    <property type="molecule type" value="Genomic_DNA"/>
</dbReference>
<keyword evidence="6" id="KW-1185">Reference proteome</keyword>
<accession>A0ABQ8UVY8</accession>
<sequence>MSTGSEDSIVDSSSPSPPPQPSRQSSSLAPPLPLPPQSRRPSPSVATTPRVHSPVSLITLRLKGPGAFPGRSFQVPPQIKFIQIHATVMCRGPSPYQNYFRLPSVSQSGLQTSSHFFATVPNFRAPAAPSFPPLQLRVAVAAECSVEQTIGCILEQYRAEQFEPPLEIFPEMYSLFVVDEHGDIDEDLPELDLAQPFKQFGRRFALCFANPPRRPRLLEMALMSQRQPRSRVQPVMYRIELPLPSGPPGPLAAQQSLRQGAMSPPSSADGQADGSVAPPVPHLNMWVSPDILASELLGMVCARQGLSLSRCTLRPADNPAMPLDIRLTLHRLGLTHFRLQPLDQPLSPPVMAHGGLMGTLEGIPSAAPPAEAGDSSNAWGAAQPANTNPGMGVGAGSATSQGPAPQQDLATLSHNFVFSEVTASQYKEYTVIKINKYGLRQERVLGLDCDKVYNIVAKHSGLFNLKRPKRAWHFVDDLQGIEEGPGPVQFVLEFLSQGDTTRYRYEAASPVERAEIVARLRFLMNNKKRV</sequence>